<accession>A0A9D9EF81</accession>
<organism evidence="1 2">
    <name type="scientific">Candidatus Cryptobacteroides merdavium</name>
    <dbReference type="NCBI Taxonomy" id="2840769"/>
    <lineage>
        <taxon>Bacteria</taxon>
        <taxon>Pseudomonadati</taxon>
        <taxon>Bacteroidota</taxon>
        <taxon>Bacteroidia</taxon>
        <taxon>Bacteroidales</taxon>
        <taxon>Candidatus Cryptobacteroides</taxon>
    </lineage>
</organism>
<dbReference type="PROSITE" id="PS51257">
    <property type="entry name" value="PROKAR_LIPOPROTEIN"/>
    <property type="match status" value="1"/>
</dbReference>
<dbReference type="Proteomes" id="UP000823619">
    <property type="component" value="Unassembled WGS sequence"/>
</dbReference>
<protein>
    <submittedName>
        <fullName evidence="1">Uncharacterized protein</fullName>
    </submittedName>
</protein>
<gene>
    <name evidence="1" type="ORF">IAC23_06190</name>
</gene>
<evidence type="ECO:0000313" key="2">
    <source>
        <dbReference type="Proteomes" id="UP000823619"/>
    </source>
</evidence>
<reference evidence="1" key="1">
    <citation type="submission" date="2020-10" db="EMBL/GenBank/DDBJ databases">
        <authorList>
            <person name="Gilroy R."/>
        </authorList>
    </citation>
    <scope>NUCLEOTIDE SEQUENCE</scope>
    <source>
        <strain evidence="1">D5-748</strain>
    </source>
</reference>
<proteinExistence type="predicted"/>
<dbReference type="AlphaFoldDB" id="A0A9D9EF81"/>
<dbReference type="EMBL" id="JADIMO010000080">
    <property type="protein sequence ID" value="MBO8445265.1"/>
    <property type="molecule type" value="Genomic_DNA"/>
</dbReference>
<comment type="caution">
    <text evidence="1">The sequence shown here is derived from an EMBL/GenBank/DDBJ whole genome shotgun (WGS) entry which is preliminary data.</text>
</comment>
<sequence length="750" mass="83515">MKLKSFLFPAVSAVMFIAAVGCQKNDVKEDPGTGTAPELAVEILDKSLEKITVSVNADRNADIAWLFSESADFVQAWGGNEIPPEDIFSLGEVLTAEEYPLMIEITEELESDTEYILAVAARNDGIYSDVHTESIMIESENMLSLTNVTKTSFTYAVNNVADDQQWYHTYFEKSFYEEEVIPSIRTSYGESLTEQQILEYALEDFGYVDYGVKEITWTAGDDNSLRGEYVRANIVSGQDYVAVAAPYDISAGQFGTAEIISFSTPESEGSSASVTVTIEDLTLDGMKSIITPDENVNFYFYLLFSKTVYDEAISYGEEFVEDYLKNYGYVSYNEYTDKWAFTSPGDQYELLILGVDRNGDTFLQVEDIVPPPLVPEISISAVPYDSEAYGSRHGYENLWLQVHFDNFSEPVDPGSIYFGICLQSEIDGYGGPDWLMENIGQLSGYYIMPMYQTYPDLSADLEEKGDSFSGVIERYYFNMNPLTPDTGYYIVLAVADMNTGEFIYSSYALARTNKAPVAGEDPDYQAYLGNWTLSGQSTGSNWGERVQYQLRVEQLVENYSFKVYGWSGTSVGEEYPFIMNYNPDTKGVYIMGPQELGPVTGSPDFNLVFGGMILYGVTDNLTFCYDDLDVTFEGSIQYDGLTLFGRSIDVGGFPYDYRSMNYVAVKDDLGEVRRLEGVENDVIYFSISRDGNVSSVPYGFSSSGAFPAGKCSFVSADLDLYNMYAVTAGASGSISFETDTLKEPCSLLRK</sequence>
<reference evidence="1" key="2">
    <citation type="journal article" date="2021" name="PeerJ">
        <title>Extensive microbial diversity within the chicken gut microbiome revealed by metagenomics and culture.</title>
        <authorList>
            <person name="Gilroy R."/>
            <person name="Ravi A."/>
            <person name="Getino M."/>
            <person name="Pursley I."/>
            <person name="Horton D.L."/>
            <person name="Alikhan N.F."/>
            <person name="Baker D."/>
            <person name="Gharbi K."/>
            <person name="Hall N."/>
            <person name="Watson M."/>
            <person name="Adriaenssens E.M."/>
            <person name="Foster-Nyarko E."/>
            <person name="Jarju S."/>
            <person name="Secka A."/>
            <person name="Antonio M."/>
            <person name="Oren A."/>
            <person name="Chaudhuri R.R."/>
            <person name="La Ragione R."/>
            <person name="Hildebrand F."/>
            <person name="Pallen M.J."/>
        </authorList>
    </citation>
    <scope>NUCLEOTIDE SEQUENCE</scope>
    <source>
        <strain evidence="1">D5-748</strain>
    </source>
</reference>
<evidence type="ECO:0000313" key="1">
    <source>
        <dbReference type="EMBL" id="MBO8445265.1"/>
    </source>
</evidence>
<name>A0A9D9EF81_9BACT</name>